<evidence type="ECO:0008006" key="4">
    <source>
        <dbReference type="Google" id="ProtNLM"/>
    </source>
</evidence>
<name>A0A4R0RJV4_9APHY</name>
<protein>
    <recommendedName>
        <fullName evidence="4">F-box domain-containing protein</fullName>
    </recommendedName>
</protein>
<keyword evidence="1" id="KW-0812">Transmembrane</keyword>
<reference evidence="2 3" key="1">
    <citation type="submission" date="2018-11" db="EMBL/GenBank/DDBJ databases">
        <title>Genome assembly of Steccherinum ochraceum LE-BIN_3174, the white-rot fungus of the Steccherinaceae family (The Residual Polyporoid clade, Polyporales, Basidiomycota).</title>
        <authorList>
            <person name="Fedorova T.V."/>
            <person name="Glazunova O.A."/>
            <person name="Landesman E.O."/>
            <person name="Moiseenko K.V."/>
            <person name="Psurtseva N.V."/>
            <person name="Savinova O.S."/>
            <person name="Shakhova N.V."/>
            <person name="Tyazhelova T.V."/>
            <person name="Vasina D.V."/>
        </authorList>
    </citation>
    <scope>NUCLEOTIDE SEQUENCE [LARGE SCALE GENOMIC DNA]</scope>
    <source>
        <strain evidence="2 3">LE-BIN_3174</strain>
    </source>
</reference>
<keyword evidence="1" id="KW-1133">Transmembrane helix</keyword>
<comment type="caution">
    <text evidence="2">The sequence shown here is derived from an EMBL/GenBank/DDBJ whole genome shotgun (WGS) entry which is preliminary data.</text>
</comment>
<dbReference type="AlphaFoldDB" id="A0A4R0RJV4"/>
<feature type="non-terminal residue" evidence="2">
    <location>
        <position position="1"/>
    </location>
</feature>
<keyword evidence="1" id="KW-0472">Membrane</keyword>
<feature type="transmembrane region" description="Helical" evidence="1">
    <location>
        <begin position="95"/>
        <end position="115"/>
    </location>
</feature>
<dbReference type="Proteomes" id="UP000292702">
    <property type="component" value="Unassembled WGS sequence"/>
</dbReference>
<keyword evidence="3" id="KW-1185">Reference proteome</keyword>
<evidence type="ECO:0000313" key="3">
    <source>
        <dbReference type="Proteomes" id="UP000292702"/>
    </source>
</evidence>
<dbReference type="Gene3D" id="3.80.10.10">
    <property type="entry name" value="Ribonuclease Inhibitor"/>
    <property type="match status" value="1"/>
</dbReference>
<evidence type="ECO:0000256" key="1">
    <source>
        <dbReference type="SAM" id="Phobius"/>
    </source>
</evidence>
<evidence type="ECO:0000313" key="2">
    <source>
        <dbReference type="EMBL" id="TCD67786.1"/>
    </source>
</evidence>
<dbReference type="InterPro" id="IPR032675">
    <property type="entry name" value="LRR_dom_sf"/>
</dbReference>
<proteinExistence type="predicted"/>
<dbReference type="EMBL" id="RWJN01000086">
    <property type="protein sequence ID" value="TCD67786.1"/>
    <property type="molecule type" value="Genomic_DNA"/>
</dbReference>
<sequence length="726" mass="80770">AKGKFSPKTFLMFSERSAQQDMGSLATSTGSDGSCFSYKRGCARGLYLSYISRAAAIASDVLLLAFTWARTAAVWRSGLEITDRPSLTAVVLRDGTLYFAMLMIMNIIALFLTALKMDTDDGTAFANSILPGANLIARFILDLRSVYEEGPHSSTGVSTIQFSPRTLAGNMGAPLGIEDSAWVSSPAEDVADNHDEDYEDAAIPFGAGLGLEIDVPLKPVMQPDADAELGAIALNSIAGYLLPELLSQVFWHIVADAHVDWLARDDYAEVDPPPRRMYWTSQLGMISRHWRDVMISSHRLWSIIDVRDLSTLQSLLCLSGQAPLCVLITAASQDDAVSFVLKELQRIERLYIHCPEDDVRKSLSSVDCSTTNLPLLRHFLTHQSSWVSGYDDDAIYPAISPGFDTSGDKLPNLTTLLIHRQDSVGVVPLIRSHPSLTRLNLRYLSSALEGVDEWLDILARLPLLEHLELVYATDTQAPCPDYITWRNSHRATKPVFLPRLRFLNLVDTGTGMTCAILINHLRYPVDCVIGFGTTTLQTNQNLQLLMSNISDLWYHAPPPTKLLVHYCTQCSTDLELYADPSHTAKYSDDFTYRMKLLVGANAEMASDDDPFSLKGDEATVVALPTLPIAHVEELYVSASILYASTWWKAFFQMAQVERLECTHYSSYSLPSALRWTHSSEDTDHDPHILFPKLKVLLVDGVNFNYLFEDPDAFAFQGFTNPFDNLW</sequence>
<feature type="transmembrane region" description="Helical" evidence="1">
    <location>
        <begin position="54"/>
        <end position="75"/>
    </location>
</feature>
<accession>A0A4R0RJV4</accession>
<dbReference type="OrthoDB" id="2874603at2759"/>
<organism evidence="2 3">
    <name type="scientific">Steccherinum ochraceum</name>
    <dbReference type="NCBI Taxonomy" id="92696"/>
    <lineage>
        <taxon>Eukaryota</taxon>
        <taxon>Fungi</taxon>
        <taxon>Dikarya</taxon>
        <taxon>Basidiomycota</taxon>
        <taxon>Agaricomycotina</taxon>
        <taxon>Agaricomycetes</taxon>
        <taxon>Polyporales</taxon>
        <taxon>Steccherinaceae</taxon>
        <taxon>Steccherinum</taxon>
    </lineage>
</organism>
<gene>
    <name evidence="2" type="ORF">EIP91_011972</name>
</gene>